<reference evidence="1 2" key="1">
    <citation type="submission" date="2023-07" db="EMBL/GenBank/DDBJ databases">
        <title>Sorghum-associated microbial communities from plants grown in Nebraska, USA.</title>
        <authorList>
            <person name="Schachtman D."/>
        </authorList>
    </citation>
    <scope>NUCLEOTIDE SEQUENCE [LARGE SCALE GENOMIC DNA]</scope>
    <source>
        <strain evidence="1 2">CC482</strain>
    </source>
</reference>
<evidence type="ECO:0000313" key="2">
    <source>
        <dbReference type="Proteomes" id="UP001229346"/>
    </source>
</evidence>
<organism evidence="1 2">
    <name type="scientific">Paenibacillus harenae</name>
    <dbReference type="NCBI Taxonomy" id="306543"/>
    <lineage>
        <taxon>Bacteria</taxon>
        <taxon>Bacillati</taxon>
        <taxon>Bacillota</taxon>
        <taxon>Bacilli</taxon>
        <taxon>Bacillales</taxon>
        <taxon>Paenibacillaceae</taxon>
        <taxon>Paenibacillus</taxon>
    </lineage>
</organism>
<dbReference type="Proteomes" id="UP001229346">
    <property type="component" value="Unassembled WGS sequence"/>
</dbReference>
<sequence length="81" mass="8930">MFMQGTGPLQMTTPASIEQKALFYRGRPVGVSLRNGQGVSGILCSVQGGQIYLIQYLYATQFATFHYGYNEIADNLPYPSC</sequence>
<comment type="caution">
    <text evidence="1">The sequence shown here is derived from an EMBL/GenBank/DDBJ whole genome shotgun (WGS) entry which is preliminary data.</text>
</comment>
<name>A0ABT9TVA8_PAEHA</name>
<protein>
    <recommendedName>
        <fullName evidence="3">DUF2642 domain-containing protein</fullName>
    </recommendedName>
</protein>
<evidence type="ECO:0008006" key="3">
    <source>
        <dbReference type="Google" id="ProtNLM"/>
    </source>
</evidence>
<dbReference type="EMBL" id="JAUSSU010000002">
    <property type="protein sequence ID" value="MDQ0111307.1"/>
    <property type="molecule type" value="Genomic_DNA"/>
</dbReference>
<keyword evidence="2" id="KW-1185">Reference proteome</keyword>
<accession>A0ABT9TVA8</accession>
<evidence type="ECO:0000313" key="1">
    <source>
        <dbReference type="EMBL" id="MDQ0111307.1"/>
    </source>
</evidence>
<proteinExistence type="predicted"/>
<gene>
    <name evidence="1" type="ORF">J2T15_000740</name>
</gene>